<dbReference type="AlphaFoldDB" id="A0A9N9PTX8"/>
<dbReference type="EC" id="1.14.99.56" evidence="6"/>
<dbReference type="Pfam" id="PF03443">
    <property type="entry name" value="AA9"/>
    <property type="match status" value="1"/>
</dbReference>
<evidence type="ECO:0000256" key="1">
    <source>
        <dbReference type="ARBA" id="ARBA00001973"/>
    </source>
</evidence>
<comment type="caution">
    <text evidence="8">The sequence shown here is derived from an EMBL/GenBank/DDBJ whole genome shotgun (WGS) entry which is preliminary data.</text>
</comment>
<dbReference type="InterPro" id="IPR049892">
    <property type="entry name" value="AA9"/>
</dbReference>
<evidence type="ECO:0000256" key="2">
    <source>
        <dbReference type="ARBA" id="ARBA00004613"/>
    </source>
</evidence>
<feature type="domain" description="Auxiliary Activity family 9 catalytic" evidence="7">
    <location>
        <begin position="33"/>
        <end position="178"/>
    </location>
</feature>
<organism evidence="8 9">
    <name type="scientific">Hymenoscyphus albidus</name>
    <dbReference type="NCBI Taxonomy" id="595503"/>
    <lineage>
        <taxon>Eukaryota</taxon>
        <taxon>Fungi</taxon>
        <taxon>Dikarya</taxon>
        <taxon>Ascomycota</taxon>
        <taxon>Pezizomycotina</taxon>
        <taxon>Leotiomycetes</taxon>
        <taxon>Helotiales</taxon>
        <taxon>Helotiaceae</taxon>
        <taxon>Hymenoscyphus</taxon>
    </lineage>
</organism>
<evidence type="ECO:0000313" key="9">
    <source>
        <dbReference type="Proteomes" id="UP000701801"/>
    </source>
</evidence>
<dbReference type="PANTHER" id="PTHR33353">
    <property type="entry name" value="PUTATIVE (AFU_ORTHOLOGUE AFUA_1G12560)-RELATED"/>
    <property type="match status" value="1"/>
</dbReference>
<dbReference type="Proteomes" id="UP000701801">
    <property type="component" value="Unassembled WGS sequence"/>
</dbReference>
<proteinExistence type="predicted"/>
<dbReference type="Gene3D" id="2.70.50.70">
    <property type="match status" value="1"/>
</dbReference>
<sequence>MAHQPSLGINRPNLRSNILINDMQHARNTSHDHWLHNVGPMIAWLAPCNGPCASPSFNASAAEWFKIGQRGLLSGGIVEGWWYQREFQDWAGGPNIWTETLPKALKAGEYLIRHEILALHIEDKPQWYMQCAHLNVSGHGTGFPGERFRVGIPGIWRLDDPRVKINIYSPEWYNKTTYDIPGPPVWTGERDWL</sequence>
<comment type="subcellular location">
    <subcellularLocation>
        <location evidence="2 6">Secreted</location>
    </subcellularLocation>
</comment>
<evidence type="ECO:0000256" key="5">
    <source>
        <dbReference type="ARBA" id="ARBA00023180"/>
    </source>
</evidence>
<comment type="domain">
    <text evidence="6">Has a modular structure: an endo-beta-1,4-glucanase catalytic module at the N-terminus, a linker rich in serines and threonines, and a C-terminal carbohydrate-binding module (CBM).</text>
</comment>
<dbReference type="PANTHER" id="PTHR33353:SF19">
    <property type="entry name" value="GLYCOSYLHYDROLASE FAMILY 61-8 PROTEIN"/>
    <property type="match status" value="1"/>
</dbReference>
<evidence type="ECO:0000256" key="3">
    <source>
        <dbReference type="ARBA" id="ARBA00022525"/>
    </source>
</evidence>
<keyword evidence="3 6" id="KW-0964">Secreted</keyword>
<keyword evidence="5" id="KW-0325">Glycoprotein</keyword>
<comment type="function">
    <text evidence="6">Lytic polysaccharide monooxygenase (LMPO) that depolymerizes crystalline and amorphous polysaccharides via the oxidation of scissile alpha- or beta-(1-4)-glycosidic bonds, yielding C1 and/or C4 oxidation products. Catalysis by LPMOs requires the reduction of the active-site copper from Cu(II) to Cu(I) by a reducing agent and H(2)O(2) or O(2) as a cosubstrate.</text>
</comment>
<evidence type="ECO:0000256" key="6">
    <source>
        <dbReference type="RuleBase" id="RU368122"/>
    </source>
</evidence>
<keyword evidence="6" id="KW-0136">Cellulose degradation</keyword>
<keyword evidence="6" id="KW-0624">Polysaccharide degradation</keyword>
<evidence type="ECO:0000256" key="4">
    <source>
        <dbReference type="ARBA" id="ARBA00023157"/>
    </source>
</evidence>
<protein>
    <recommendedName>
        <fullName evidence="6">AA9 family lytic polysaccharide monooxygenase</fullName>
        <ecNumber evidence="6">1.14.99.56</ecNumber>
    </recommendedName>
    <alternativeName>
        <fullName evidence="6">Endo-beta-1,4-glucanase</fullName>
    </alternativeName>
    <alternativeName>
        <fullName evidence="6">Glycosyl hydrolase 61 family protein</fullName>
    </alternativeName>
</protein>
<dbReference type="GO" id="GO:0030245">
    <property type="term" value="P:cellulose catabolic process"/>
    <property type="evidence" value="ECO:0007669"/>
    <property type="project" value="UniProtKB-UniRule"/>
</dbReference>
<evidence type="ECO:0000259" key="7">
    <source>
        <dbReference type="Pfam" id="PF03443"/>
    </source>
</evidence>
<keyword evidence="4 6" id="KW-1015">Disulfide bond</keyword>
<evidence type="ECO:0000313" key="8">
    <source>
        <dbReference type="EMBL" id="CAG8974953.1"/>
    </source>
</evidence>
<keyword evidence="6" id="KW-0119">Carbohydrate metabolism</keyword>
<comment type="catalytic activity">
    <reaction evidence="6">
        <text>[(1-&gt;4)-beta-D-glucosyl]n+m + reduced acceptor + O2 = 4-dehydro-beta-D-glucosyl-[(1-&gt;4)-beta-D-glucosyl]n-1 + [(1-&gt;4)-beta-D-glucosyl]m + acceptor + H2O.</text>
        <dbReference type="EC" id="1.14.99.56"/>
    </reaction>
</comment>
<keyword evidence="9" id="KW-1185">Reference proteome</keyword>
<name>A0A9N9PTX8_9HELO</name>
<dbReference type="OrthoDB" id="4849160at2759"/>
<dbReference type="GO" id="GO:0005576">
    <property type="term" value="C:extracellular region"/>
    <property type="evidence" value="ECO:0007669"/>
    <property type="project" value="UniProtKB-SubCell"/>
</dbReference>
<accession>A0A9N9PTX8</accession>
<dbReference type="GO" id="GO:0030248">
    <property type="term" value="F:cellulose binding"/>
    <property type="evidence" value="ECO:0007669"/>
    <property type="project" value="UniProtKB-UniRule"/>
</dbReference>
<comment type="cofactor">
    <cofactor evidence="1">
        <name>Cu(2+)</name>
        <dbReference type="ChEBI" id="CHEBI:29036"/>
    </cofactor>
</comment>
<dbReference type="EMBL" id="CAJVRM010000118">
    <property type="protein sequence ID" value="CAG8974953.1"/>
    <property type="molecule type" value="Genomic_DNA"/>
</dbReference>
<dbReference type="InterPro" id="IPR005103">
    <property type="entry name" value="AA9_LPMO"/>
</dbReference>
<gene>
    <name evidence="8" type="ORF">HYALB_00007630</name>
</gene>
<reference evidence="8" key="1">
    <citation type="submission" date="2021-07" db="EMBL/GenBank/DDBJ databases">
        <authorList>
            <person name="Durling M."/>
        </authorList>
    </citation>
    <scope>NUCLEOTIDE SEQUENCE</scope>
</reference>
<dbReference type="GO" id="GO:0008810">
    <property type="term" value="F:cellulase activity"/>
    <property type="evidence" value="ECO:0007669"/>
    <property type="project" value="UniProtKB-UniRule"/>
</dbReference>